<comment type="caution">
    <text evidence="1">The sequence shown here is derived from an EMBL/GenBank/DDBJ whole genome shotgun (WGS) entry which is preliminary data.</text>
</comment>
<evidence type="ECO:0000313" key="2">
    <source>
        <dbReference type="Proteomes" id="UP001150603"/>
    </source>
</evidence>
<proteinExistence type="predicted"/>
<name>A0ACC1JBW0_9FUNG</name>
<protein>
    <submittedName>
        <fullName evidence="1">Uncharacterized protein</fullName>
    </submittedName>
</protein>
<gene>
    <name evidence="1" type="ORF">FBU59_002283</name>
</gene>
<evidence type="ECO:0000313" key="1">
    <source>
        <dbReference type="EMBL" id="KAJ1945518.1"/>
    </source>
</evidence>
<dbReference type="EMBL" id="JANBPW010001223">
    <property type="protein sequence ID" value="KAJ1945518.1"/>
    <property type="molecule type" value="Genomic_DNA"/>
</dbReference>
<sequence length="230" mass="25492">MTKKVRSECAADTDFSSDTWAELLKFLKMPDYKPSNAEDITARSEHAKWPIRTVLQFTEIKRVPVMLVRTSDIHASDVDASAVLVDPTGEIRASVHKQVMRKYGQFLTADSSIILHDVVAMKMPGAPPFLVVTEGSINKIFAPDRVSRPGQVTVSQVNKPIDLVTQDSVPEMTAETPSKTSRLPAPDNPMLARMDLPQESINLDSTSPNTRADDLFDLDNMDMSFLSDDD</sequence>
<keyword evidence="2" id="KW-1185">Reference proteome</keyword>
<accession>A0ACC1JBW0</accession>
<organism evidence="1 2">
    <name type="scientific">Linderina macrospora</name>
    <dbReference type="NCBI Taxonomy" id="4868"/>
    <lineage>
        <taxon>Eukaryota</taxon>
        <taxon>Fungi</taxon>
        <taxon>Fungi incertae sedis</taxon>
        <taxon>Zoopagomycota</taxon>
        <taxon>Kickxellomycotina</taxon>
        <taxon>Kickxellomycetes</taxon>
        <taxon>Kickxellales</taxon>
        <taxon>Kickxellaceae</taxon>
        <taxon>Linderina</taxon>
    </lineage>
</organism>
<reference evidence="1" key="1">
    <citation type="submission" date="2022-07" db="EMBL/GenBank/DDBJ databases">
        <title>Phylogenomic reconstructions and comparative analyses of Kickxellomycotina fungi.</title>
        <authorList>
            <person name="Reynolds N.K."/>
            <person name="Stajich J.E."/>
            <person name="Barry K."/>
            <person name="Grigoriev I.V."/>
            <person name="Crous P."/>
            <person name="Smith M.E."/>
        </authorList>
    </citation>
    <scope>NUCLEOTIDE SEQUENCE</scope>
    <source>
        <strain evidence="1">NRRL 5244</strain>
    </source>
</reference>
<dbReference type="Proteomes" id="UP001150603">
    <property type="component" value="Unassembled WGS sequence"/>
</dbReference>